<sequence>MHELYLQKCEPEQYSLIESHEKAKPKVTYDYYYRYFTEHFNLSFGYPRSDTCATCDLLKIQLDAASTDELKQQLKVQKDVHLRKAQAFYDDLKEKTEMARTNETVETICFDYQQNLPVPVLTTGDIFYARQIS</sequence>
<dbReference type="OrthoDB" id="6781428at2759"/>
<keyword evidence="2" id="KW-1185">Reference proteome</keyword>
<accession>A0A9P0MBN1</accession>
<name>A0A9P0MBN1_ACAOB</name>
<proteinExistence type="predicted"/>
<evidence type="ECO:0000313" key="1">
    <source>
        <dbReference type="EMBL" id="CAH2015534.1"/>
    </source>
</evidence>
<gene>
    <name evidence="1" type="ORF">ACAOBT_LOCUS34808</name>
</gene>
<evidence type="ECO:0000313" key="2">
    <source>
        <dbReference type="Proteomes" id="UP001152888"/>
    </source>
</evidence>
<dbReference type="Proteomes" id="UP001152888">
    <property type="component" value="Unassembled WGS sequence"/>
</dbReference>
<reference evidence="1" key="1">
    <citation type="submission" date="2022-03" db="EMBL/GenBank/DDBJ databases">
        <authorList>
            <person name="Sayadi A."/>
        </authorList>
    </citation>
    <scope>NUCLEOTIDE SEQUENCE</scope>
</reference>
<organism evidence="1 2">
    <name type="scientific">Acanthoscelides obtectus</name>
    <name type="common">Bean weevil</name>
    <name type="synonym">Bruchus obtectus</name>
    <dbReference type="NCBI Taxonomy" id="200917"/>
    <lineage>
        <taxon>Eukaryota</taxon>
        <taxon>Metazoa</taxon>
        <taxon>Ecdysozoa</taxon>
        <taxon>Arthropoda</taxon>
        <taxon>Hexapoda</taxon>
        <taxon>Insecta</taxon>
        <taxon>Pterygota</taxon>
        <taxon>Neoptera</taxon>
        <taxon>Endopterygota</taxon>
        <taxon>Coleoptera</taxon>
        <taxon>Polyphaga</taxon>
        <taxon>Cucujiformia</taxon>
        <taxon>Chrysomeloidea</taxon>
        <taxon>Chrysomelidae</taxon>
        <taxon>Bruchinae</taxon>
        <taxon>Bruchini</taxon>
        <taxon>Acanthoscelides</taxon>
    </lineage>
</organism>
<feature type="non-terminal residue" evidence="1">
    <location>
        <position position="133"/>
    </location>
</feature>
<protein>
    <submittedName>
        <fullName evidence="1">Uncharacterized protein</fullName>
    </submittedName>
</protein>
<dbReference type="AlphaFoldDB" id="A0A9P0MBN1"/>
<dbReference type="EMBL" id="CAKOFQ010008708">
    <property type="protein sequence ID" value="CAH2015534.1"/>
    <property type="molecule type" value="Genomic_DNA"/>
</dbReference>
<comment type="caution">
    <text evidence="1">The sequence shown here is derived from an EMBL/GenBank/DDBJ whole genome shotgun (WGS) entry which is preliminary data.</text>
</comment>